<feature type="transmembrane region" description="Helical" evidence="7">
    <location>
        <begin position="289"/>
        <end position="316"/>
    </location>
</feature>
<protein>
    <recommendedName>
        <fullName evidence="8">ABC3 transporter permease C-terminal domain-containing protein</fullName>
    </recommendedName>
</protein>
<dbReference type="InterPro" id="IPR003838">
    <property type="entry name" value="ABC3_permease_C"/>
</dbReference>
<dbReference type="GO" id="GO:0005886">
    <property type="term" value="C:plasma membrane"/>
    <property type="evidence" value="ECO:0007669"/>
    <property type="project" value="UniProtKB-SubCell"/>
</dbReference>
<evidence type="ECO:0000256" key="5">
    <source>
        <dbReference type="ARBA" id="ARBA00023136"/>
    </source>
</evidence>
<dbReference type="STRING" id="593907.Celgi_2890"/>
<evidence type="ECO:0000256" key="2">
    <source>
        <dbReference type="ARBA" id="ARBA00022475"/>
    </source>
</evidence>
<feature type="transmembrane region" description="Helical" evidence="7">
    <location>
        <begin position="328"/>
        <end position="351"/>
    </location>
</feature>
<dbReference type="PANTHER" id="PTHR30572">
    <property type="entry name" value="MEMBRANE COMPONENT OF TRANSPORTER-RELATED"/>
    <property type="match status" value="1"/>
</dbReference>
<organism evidence="9 10">
    <name type="scientific">Cellulomonas gilvus (strain ATCC 13127 / NRRL B-14078)</name>
    <name type="common">Cellvibrio gilvus</name>
    <dbReference type="NCBI Taxonomy" id="593907"/>
    <lineage>
        <taxon>Bacteria</taxon>
        <taxon>Bacillati</taxon>
        <taxon>Actinomycetota</taxon>
        <taxon>Actinomycetes</taxon>
        <taxon>Micrococcales</taxon>
        <taxon>Cellulomonadaceae</taxon>
        <taxon>Cellulomonas</taxon>
    </lineage>
</organism>
<evidence type="ECO:0000256" key="1">
    <source>
        <dbReference type="ARBA" id="ARBA00004651"/>
    </source>
</evidence>
<comment type="similarity">
    <text evidence="6">Belongs to the ABC-4 integral membrane protein family.</text>
</comment>
<dbReference type="Proteomes" id="UP000000485">
    <property type="component" value="Chromosome"/>
</dbReference>
<evidence type="ECO:0000256" key="7">
    <source>
        <dbReference type="SAM" id="Phobius"/>
    </source>
</evidence>
<keyword evidence="4 7" id="KW-1133">Transmembrane helix</keyword>
<name>F8A5U3_CELGA</name>
<dbReference type="Pfam" id="PF02687">
    <property type="entry name" value="FtsX"/>
    <property type="match status" value="1"/>
</dbReference>
<dbReference type="KEGG" id="cga:Celgi_2890"/>
<proteinExistence type="inferred from homology"/>
<evidence type="ECO:0000256" key="4">
    <source>
        <dbReference type="ARBA" id="ARBA00022989"/>
    </source>
</evidence>
<dbReference type="GO" id="GO:0022857">
    <property type="term" value="F:transmembrane transporter activity"/>
    <property type="evidence" value="ECO:0007669"/>
    <property type="project" value="TreeGrafter"/>
</dbReference>
<dbReference type="OrthoDB" id="5058832at2"/>
<keyword evidence="10" id="KW-1185">Reference proteome</keyword>
<dbReference type="eggNOG" id="COG0577">
    <property type="taxonomic scope" value="Bacteria"/>
</dbReference>
<reference evidence="10" key="1">
    <citation type="submission" date="2011-04" db="EMBL/GenBank/DDBJ databases">
        <title>Complete sequence of Cellvibrio gilvus ATCC 13127.</title>
        <authorList>
            <person name="Lucas S."/>
            <person name="Han J."/>
            <person name="Lapidus A."/>
            <person name="Cheng J.-F."/>
            <person name="Goodwin L."/>
            <person name="Pitluck S."/>
            <person name="Peters L."/>
            <person name="Munk A."/>
            <person name="Detter J.C."/>
            <person name="Han C."/>
            <person name="Tapia R."/>
            <person name="Land M."/>
            <person name="Hauser L."/>
            <person name="Kyrpides N."/>
            <person name="Ivanova N."/>
            <person name="Ovchinnikova G."/>
            <person name="Pagani I."/>
            <person name="Mead D."/>
            <person name="Brumm P."/>
            <person name="Woyke T."/>
        </authorList>
    </citation>
    <scope>NUCLEOTIDE SEQUENCE [LARGE SCALE GENOMIC DNA]</scope>
    <source>
        <strain evidence="10">ATCC 13127 / NRRL B-14078</strain>
    </source>
</reference>
<keyword evidence="3 7" id="KW-0812">Transmembrane</keyword>
<feature type="domain" description="ABC3 transporter permease C-terminal" evidence="8">
    <location>
        <begin position="251"/>
        <end position="355"/>
    </location>
</feature>
<gene>
    <name evidence="9" type="ordered locus">Celgi_2890</name>
</gene>
<sequence>MRALGRDAVLTARAQPVATATAAVVVALVTLVTLLTTGRAAATEAAVVASIDAVGTRLVVATDTTGEAGIDPATVRSVAALGSVSWAFGLGPAVDVENVGAGRAGPVPLRAFVGDLPADVALTVGRLPTSPGEVVVGRAASSALRMPDVAGAVSDGTRGLAVVGQIHGSGPLSFIDQGALRPAGADEDVPLRYVYVLAGSATGAQEVADALRALLVAEVPAAVDVSVSDGALELRDVVAGRLGAASRQTMAGVLGVGLVLVTVTMLGAVAGRRRDFGRRRALGATRSAVVALVLVQSACAGLVGAVLGGIGGLVALRIDGVAWPSASFVGGVLVLAVLVTLVGSVPPAVAAARADPVRILRVP</sequence>
<dbReference type="PANTHER" id="PTHR30572:SF4">
    <property type="entry name" value="ABC TRANSPORTER PERMEASE YTRF"/>
    <property type="match status" value="1"/>
</dbReference>
<dbReference type="RefSeq" id="WP_013884900.1">
    <property type="nucleotide sequence ID" value="NC_015671.1"/>
</dbReference>
<dbReference type="EMBL" id="CP002665">
    <property type="protein sequence ID" value="AEI13383.1"/>
    <property type="molecule type" value="Genomic_DNA"/>
</dbReference>
<comment type="subcellular location">
    <subcellularLocation>
        <location evidence="1">Cell membrane</location>
        <topology evidence="1">Multi-pass membrane protein</topology>
    </subcellularLocation>
</comment>
<evidence type="ECO:0000259" key="8">
    <source>
        <dbReference type="Pfam" id="PF02687"/>
    </source>
</evidence>
<feature type="transmembrane region" description="Helical" evidence="7">
    <location>
        <begin position="250"/>
        <end position="269"/>
    </location>
</feature>
<dbReference type="HOGENOM" id="CLU_760338_0_0_11"/>
<evidence type="ECO:0000256" key="6">
    <source>
        <dbReference type="ARBA" id="ARBA00038076"/>
    </source>
</evidence>
<keyword evidence="5 7" id="KW-0472">Membrane</keyword>
<evidence type="ECO:0000313" key="9">
    <source>
        <dbReference type="EMBL" id="AEI13383.1"/>
    </source>
</evidence>
<dbReference type="InterPro" id="IPR050250">
    <property type="entry name" value="Macrolide_Exporter_MacB"/>
</dbReference>
<keyword evidence="2" id="KW-1003">Cell membrane</keyword>
<dbReference type="AlphaFoldDB" id="F8A5U3"/>
<evidence type="ECO:0000313" key="10">
    <source>
        <dbReference type="Proteomes" id="UP000000485"/>
    </source>
</evidence>
<evidence type="ECO:0000256" key="3">
    <source>
        <dbReference type="ARBA" id="ARBA00022692"/>
    </source>
</evidence>
<accession>F8A5U3</accession>